<reference evidence="2 3" key="2">
    <citation type="submission" date="2024-07" db="EMBL/GenBank/DDBJ databases">
        <authorList>
            <person name="Akdeniz Z."/>
        </authorList>
    </citation>
    <scope>NUCLEOTIDE SEQUENCE [LARGE SCALE GENOMIC DNA]</scope>
</reference>
<protein>
    <submittedName>
        <fullName evidence="2">Hypothetical_protein</fullName>
    </submittedName>
</protein>
<evidence type="ECO:0000313" key="2">
    <source>
        <dbReference type="EMBL" id="CAL5984904.1"/>
    </source>
</evidence>
<dbReference type="Proteomes" id="UP001642409">
    <property type="component" value="Unassembled WGS sequence"/>
</dbReference>
<evidence type="ECO:0000313" key="3">
    <source>
        <dbReference type="Proteomes" id="UP001642409"/>
    </source>
</evidence>
<keyword evidence="3" id="KW-1185">Reference proteome</keyword>
<proteinExistence type="predicted"/>
<accession>A0AA86RQB0</accession>
<name>A0AA86RQB0_9EUKA</name>
<organism evidence="1">
    <name type="scientific">Hexamita inflata</name>
    <dbReference type="NCBI Taxonomy" id="28002"/>
    <lineage>
        <taxon>Eukaryota</taxon>
        <taxon>Metamonada</taxon>
        <taxon>Diplomonadida</taxon>
        <taxon>Hexamitidae</taxon>
        <taxon>Hexamitinae</taxon>
        <taxon>Hexamita</taxon>
    </lineage>
</organism>
<evidence type="ECO:0000313" key="1">
    <source>
        <dbReference type="EMBL" id="CAI9978953.1"/>
    </source>
</evidence>
<sequence length="144" mass="17156">MPRPKKRKPVFKVDVVLHNNIHKALNEGSMTIQQVVNMGISRSWAYQIKKSPAELVEPWQGKRHTQFKTKILQFVETIIKTDQVQSLKQLQEIVTSQFQITRGRAFINRLLRDQEYYEKIKPKSRHNPLLIQFIQKQFDCQINW</sequence>
<dbReference type="AlphaFoldDB" id="A0AA86RQB0"/>
<gene>
    <name evidence="1" type="ORF">HINF_LOCUS66598</name>
    <name evidence="2" type="ORF">HINF_LOCUS8365</name>
</gene>
<comment type="caution">
    <text evidence="1">The sequence shown here is derived from an EMBL/GenBank/DDBJ whole genome shotgun (WGS) entry which is preliminary data.</text>
</comment>
<dbReference type="EMBL" id="CAXDID020000017">
    <property type="protein sequence ID" value="CAL5984904.1"/>
    <property type="molecule type" value="Genomic_DNA"/>
</dbReference>
<dbReference type="EMBL" id="CATOUU010001186">
    <property type="protein sequence ID" value="CAI9978953.1"/>
    <property type="molecule type" value="Genomic_DNA"/>
</dbReference>
<reference evidence="1" key="1">
    <citation type="submission" date="2023-06" db="EMBL/GenBank/DDBJ databases">
        <authorList>
            <person name="Kurt Z."/>
        </authorList>
    </citation>
    <scope>NUCLEOTIDE SEQUENCE</scope>
</reference>